<evidence type="ECO:0000313" key="1">
    <source>
        <dbReference type="EMBL" id="OAG15187.1"/>
    </source>
</evidence>
<reference evidence="1 2" key="1">
    <citation type="submission" date="2016-05" db="EMBL/GenBank/DDBJ databases">
        <title>Comparative analysis of secretome profiles of manganese(II)-oxidizing ascomycete fungi.</title>
        <authorList>
            <consortium name="DOE Joint Genome Institute"/>
            <person name="Zeiner C.A."/>
            <person name="Purvine S.O."/>
            <person name="Zink E.M."/>
            <person name="Wu S."/>
            <person name="Pasa-Tolic L."/>
            <person name="Chaput D.L."/>
            <person name="Haridas S."/>
            <person name="Grigoriev I.V."/>
            <person name="Santelli C.M."/>
            <person name="Hansel C.M."/>
        </authorList>
    </citation>
    <scope>NUCLEOTIDE SEQUENCE [LARGE SCALE GENOMIC DNA]</scope>
    <source>
        <strain evidence="1 2">SRC1lrK2f</strain>
    </source>
</reference>
<protein>
    <submittedName>
        <fullName evidence="1">Uncharacterized protein</fullName>
    </submittedName>
</protein>
<dbReference type="RefSeq" id="XP_018380608.1">
    <property type="nucleotide sequence ID" value="XM_018531853.1"/>
</dbReference>
<dbReference type="GeneID" id="29117447"/>
<dbReference type="VEuPathDB" id="FungiDB:CC77DRAFT_483417"/>
<name>A0A177D7C5_ALTAL</name>
<gene>
    <name evidence="1" type="ORF">CC77DRAFT_483417</name>
</gene>
<organism evidence="1 2">
    <name type="scientific">Alternaria alternata</name>
    <name type="common">Alternaria rot fungus</name>
    <name type="synonym">Torula alternata</name>
    <dbReference type="NCBI Taxonomy" id="5599"/>
    <lineage>
        <taxon>Eukaryota</taxon>
        <taxon>Fungi</taxon>
        <taxon>Dikarya</taxon>
        <taxon>Ascomycota</taxon>
        <taxon>Pezizomycotina</taxon>
        <taxon>Dothideomycetes</taxon>
        <taxon>Pleosporomycetidae</taxon>
        <taxon>Pleosporales</taxon>
        <taxon>Pleosporineae</taxon>
        <taxon>Pleosporaceae</taxon>
        <taxon>Alternaria</taxon>
        <taxon>Alternaria sect. Alternaria</taxon>
        <taxon>Alternaria alternata complex</taxon>
    </lineage>
</organism>
<keyword evidence="2" id="KW-1185">Reference proteome</keyword>
<dbReference type="EMBL" id="KV441495">
    <property type="protein sequence ID" value="OAG15187.1"/>
    <property type="molecule type" value="Genomic_DNA"/>
</dbReference>
<dbReference type="Proteomes" id="UP000077248">
    <property type="component" value="Unassembled WGS sequence"/>
</dbReference>
<proteinExistence type="predicted"/>
<dbReference type="AlphaFoldDB" id="A0A177D7C5"/>
<accession>A0A177D7C5</accession>
<evidence type="ECO:0000313" key="2">
    <source>
        <dbReference type="Proteomes" id="UP000077248"/>
    </source>
</evidence>
<sequence>MFLGAVWLYNSRNGCDSVSQCIGIRARTMPMECEWAMMHPCVGRSLDLSSNTSLAFFMAHRGTYSNTPSASPIGPIASTRTCVRSASSPLQRLKEDRSWICWHERSRIQSASGSKGNTAELANTCRSRAKFTVTASWTLHIHGRKEFGAKDIFQSRTT</sequence>
<dbReference type="KEGG" id="aalt:CC77DRAFT_483417"/>